<protein>
    <submittedName>
        <fullName evidence="1">Uncharacterized protein</fullName>
    </submittedName>
</protein>
<dbReference type="AlphaFoldDB" id="A0AAD0YRL2"/>
<dbReference type="KEGG" id="cnk:EG343_23895"/>
<keyword evidence="2" id="KW-1185">Reference proteome</keyword>
<proteinExistence type="predicted"/>
<evidence type="ECO:0000313" key="1">
    <source>
        <dbReference type="EMBL" id="AZA93433.1"/>
    </source>
</evidence>
<accession>A0AAD0YRL2</accession>
<name>A0AAD0YRL2_CHRNA</name>
<gene>
    <name evidence="1" type="ORF">EG343_23895</name>
</gene>
<dbReference type="Proteomes" id="UP000278288">
    <property type="component" value="Chromosome"/>
</dbReference>
<reference evidence="1 2" key="1">
    <citation type="submission" date="2018-11" db="EMBL/GenBank/DDBJ databases">
        <title>Proposal to divide the Flavobacteriaceae and reorganize its genera based on Amino Acid Identity values calculated from whole genome sequences.</title>
        <authorList>
            <person name="Nicholson A.C."/>
            <person name="Gulvik C.A."/>
            <person name="Whitney A.M."/>
            <person name="Humrighouse B.W."/>
            <person name="Bell M."/>
            <person name="Holmes B."/>
            <person name="Steigerwalt A.G."/>
            <person name="Villarma A."/>
            <person name="Sheth M."/>
            <person name="Batra D."/>
            <person name="Pryor J."/>
            <person name="Bernardet J.-F."/>
            <person name="Hugo C."/>
            <person name="Kampfer P."/>
            <person name="Newman J."/>
            <person name="McQuiston J.R."/>
        </authorList>
    </citation>
    <scope>NUCLEOTIDE SEQUENCE [LARGE SCALE GENOMIC DNA]</scope>
    <source>
        <strain evidence="1 2">G0041</strain>
    </source>
</reference>
<sequence length="67" mass="7686">MHSFESQFKYIQNEIQILVYILLLTVISCNKSSQKVEVSNSVTIKASVTLALVKIKEGRNILERIFE</sequence>
<evidence type="ECO:0000313" key="2">
    <source>
        <dbReference type="Proteomes" id="UP000278288"/>
    </source>
</evidence>
<dbReference type="EMBL" id="CP033923">
    <property type="protein sequence ID" value="AZA93433.1"/>
    <property type="molecule type" value="Genomic_DNA"/>
</dbReference>
<organism evidence="1 2">
    <name type="scientific">Chryseobacterium nakagawai</name>
    <dbReference type="NCBI Taxonomy" id="1241982"/>
    <lineage>
        <taxon>Bacteria</taxon>
        <taxon>Pseudomonadati</taxon>
        <taxon>Bacteroidota</taxon>
        <taxon>Flavobacteriia</taxon>
        <taxon>Flavobacteriales</taxon>
        <taxon>Weeksellaceae</taxon>
        <taxon>Chryseobacterium group</taxon>
        <taxon>Chryseobacterium</taxon>
    </lineage>
</organism>